<dbReference type="Proteomes" id="UP001250656">
    <property type="component" value="Unassembled WGS sequence"/>
</dbReference>
<dbReference type="Gene3D" id="3.40.190.290">
    <property type="match status" value="1"/>
</dbReference>
<keyword evidence="4" id="KW-0804">Transcription</keyword>
<comment type="similarity">
    <text evidence="1">Belongs to the LysR transcriptional regulatory family.</text>
</comment>
<dbReference type="InterPro" id="IPR036388">
    <property type="entry name" value="WH-like_DNA-bd_sf"/>
</dbReference>
<dbReference type="PANTHER" id="PTHR30126:SF39">
    <property type="entry name" value="HTH-TYPE TRANSCRIPTIONAL REGULATOR CYSL"/>
    <property type="match status" value="1"/>
</dbReference>
<dbReference type="InterPro" id="IPR005119">
    <property type="entry name" value="LysR_subst-bd"/>
</dbReference>
<name>A0ABU3L1L8_9FLAO</name>
<dbReference type="PANTHER" id="PTHR30126">
    <property type="entry name" value="HTH-TYPE TRANSCRIPTIONAL REGULATOR"/>
    <property type="match status" value="1"/>
</dbReference>
<keyword evidence="3" id="KW-0238">DNA-binding</keyword>
<evidence type="ECO:0000313" key="7">
    <source>
        <dbReference type="Proteomes" id="UP001250656"/>
    </source>
</evidence>
<evidence type="ECO:0000259" key="5">
    <source>
        <dbReference type="PROSITE" id="PS50931"/>
    </source>
</evidence>
<proteinExistence type="inferred from homology"/>
<keyword evidence="7" id="KW-1185">Reference proteome</keyword>
<dbReference type="EMBL" id="JAVTTP010000001">
    <property type="protein sequence ID" value="MDT7827505.1"/>
    <property type="molecule type" value="Genomic_DNA"/>
</dbReference>
<evidence type="ECO:0000256" key="3">
    <source>
        <dbReference type="ARBA" id="ARBA00023125"/>
    </source>
</evidence>
<feature type="domain" description="HTH lysR-type" evidence="5">
    <location>
        <begin position="1"/>
        <end position="57"/>
    </location>
</feature>
<dbReference type="PROSITE" id="PS50931">
    <property type="entry name" value="HTH_LYSR"/>
    <property type="match status" value="1"/>
</dbReference>
<dbReference type="PRINTS" id="PR00039">
    <property type="entry name" value="HTHLYSR"/>
</dbReference>
<evidence type="ECO:0000256" key="2">
    <source>
        <dbReference type="ARBA" id="ARBA00023015"/>
    </source>
</evidence>
<dbReference type="Gene3D" id="1.10.10.10">
    <property type="entry name" value="Winged helix-like DNA-binding domain superfamily/Winged helix DNA-binding domain"/>
    <property type="match status" value="1"/>
</dbReference>
<dbReference type="InterPro" id="IPR036390">
    <property type="entry name" value="WH_DNA-bd_sf"/>
</dbReference>
<dbReference type="InterPro" id="IPR000847">
    <property type="entry name" value="LysR_HTH_N"/>
</dbReference>
<comment type="caution">
    <text evidence="6">The sequence shown here is derived from an EMBL/GenBank/DDBJ whole genome shotgun (WGS) entry which is preliminary data.</text>
</comment>
<dbReference type="SUPFAM" id="SSF53850">
    <property type="entry name" value="Periplasmic binding protein-like II"/>
    <property type="match status" value="1"/>
</dbReference>
<dbReference type="Pfam" id="PF03466">
    <property type="entry name" value="LysR_substrate"/>
    <property type="match status" value="1"/>
</dbReference>
<reference evidence="6 7" key="1">
    <citation type="submission" date="2023-09" db="EMBL/GenBank/DDBJ databases">
        <title>Novel taxa isolated from Blanes Bay.</title>
        <authorList>
            <person name="Rey-Velasco X."/>
            <person name="Lucena T."/>
        </authorList>
    </citation>
    <scope>NUCLEOTIDE SEQUENCE [LARGE SCALE GENOMIC DNA]</scope>
    <source>
        <strain evidence="6 7">S334</strain>
    </source>
</reference>
<dbReference type="SUPFAM" id="SSF46785">
    <property type="entry name" value="Winged helix' DNA-binding domain"/>
    <property type="match status" value="1"/>
</dbReference>
<evidence type="ECO:0000256" key="4">
    <source>
        <dbReference type="ARBA" id="ARBA00023163"/>
    </source>
</evidence>
<organism evidence="6 7">
    <name type="scientific">Pricia mediterranea</name>
    <dbReference type="NCBI Taxonomy" id="3076079"/>
    <lineage>
        <taxon>Bacteria</taxon>
        <taxon>Pseudomonadati</taxon>
        <taxon>Bacteroidota</taxon>
        <taxon>Flavobacteriia</taxon>
        <taxon>Flavobacteriales</taxon>
        <taxon>Flavobacteriaceae</taxon>
        <taxon>Pricia</taxon>
    </lineage>
</organism>
<keyword evidence="2" id="KW-0805">Transcription regulation</keyword>
<gene>
    <name evidence="6" type="ORF">RQM65_02355</name>
</gene>
<sequence length="295" mass="33330">MDHKLKIFREVALAKSFTKAAEHLFLSQPAVSKTIKNLETDYGKAFFLRQGNTIELTAEGRVFLEYTEKLLDTYAAMADEFSSDGHKLPSQVKIGASTTIGQYVLPKIMAKIQKNHPAIQFNLICGNTDKIQSLILDGQLDFGIVEGDNHNTRLHYEVFVKDELVLVTGTGNDKVKTETTDTAHLQELPFVGRELGSGTREVIANTLARQNAGPLNIQSVLGSTESIKSYVQYSDRYAFLPIHAIDQELLDGKLRVIDVEGLSIERWFYFVNRQGYQSKIDKKLQQLLVEWYNKR</sequence>
<accession>A0ABU3L1L8</accession>
<dbReference type="Pfam" id="PF00126">
    <property type="entry name" value="HTH_1"/>
    <property type="match status" value="1"/>
</dbReference>
<evidence type="ECO:0000256" key="1">
    <source>
        <dbReference type="ARBA" id="ARBA00009437"/>
    </source>
</evidence>
<protein>
    <submittedName>
        <fullName evidence="6">LysR family transcriptional regulator</fullName>
    </submittedName>
</protein>
<dbReference type="RefSeq" id="WP_314012452.1">
    <property type="nucleotide sequence ID" value="NZ_JAVTTP010000001.1"/>
</dbReference>
<evidence type="ECO:0000313" key="6">
    <source>
        <dbReference type="EMBL" id="MDT7827505.1"/>
    </source>
</evidence>